<keyword evidence="2" id="KW-1185">Reference proteome</keyword>
<proteinExistence type="predicted"/>
<evidence type="ECO:0000313" key="2">
    <source>
        <dbReference type="Proteomes" id="UP000293547"/>
    </source>
</evidence>
<gene>
    <name evidence="1" type="ORF">AG0111_0g7940</name>
</gene>
<reference evidence="1 2" key="1">
    <citation type="journal article" date="2019" name="bioRxiv">
        <title>Genomics, evolutionary history and diagnostics of the Alternaria alternata species group including apple and Asian pear pathotypes.</title>
        <authorList>
            <person name="Armitage A.D."/>
            <person name="Cockerton H.M."/>
            <person name="Sreenivasaprasad S."/>
            <person name="Woodhall J.W."/>
            <person name="Lane C.R."/>
            <person name="Harrison R.J."/>
            <person name="Clarkson J.P."/>
        </authorList>
    </citation>
    <scope>NUCLEOTIDE SEQUENCE [LARGE SCALE GENOMIC DNA]</scope>
    <source>
        <strain evidence="1 2">FERA 650</strain>
    </source>
</reference>
<name>A0ACB6FHI6_9PLEO</name>
<evidence type="ECO:0000313" key="1">
    <source>
        <dbReference type="EMBL" id="KAB2103880.1"/>
    </source>
</evidence>
<dbReference type="EMBL" id="PDWZ02000007">
    <property type="protein sequence ID" value="KAB2103880.1"/>
    <property type="molecule type" value="Genomic_DNA"/>
</dbReference>
<sequence length="305" mass="33630">MQSFLTASDSLGDQAIAASISDGDVNASLFPEHQPVPLNEDLEHDIYAGTVDLDPYFDYTSFARPWNYQSEHAVDWFSSQFFDALRETDLAYSPPLQTLGSSTGTLHFDHFLDQGVSMRSNSSEVVRTPGDGIQPNEGAETFAAGQNPRIASPPNETSHEDRLPFAWDPRSRPVARAKPIVLPPEDPIFATIDPSITITTATLSRIRDFLSPKEQLGGEDTFTLPELPLVNVFINLFFYAFLPQAPVLHRPTLDMDDLPSELLAIIMTTVSCENLTSYMLPPSYATWVFGAATNALSNCLRPCAQ</sequence>
<organism evidence="1 2">
    <name type="scientific">Alternaria gaisen</name>
    <dbReference type="NCBI Taxonomy" id="167740"/>
    <lineage>
        <taxon>Eukaryota</taxon>
        <taxon>Fungi</taxon>
        <taxon>Dikarya</taxon>
        <taxon>Ascomycota</taxon>
        <taxon>Pezizomycotina</taxon>
        <taxon>Dothideomycetes</taxon>
        <taxon>Pleosporomycetidae</taxon>
        <taxon>Pleosporales</taxon>
        <taxon>Pleosporineae</taxon>
        <taxon>Pleosporaceae</taxon>
        <taxon>Alternaria</taxon>
        <taxon>Alternaria sect. Alternaria</taxon>
    </lineage>
</organism>
<dbReference type="Proteomes" id="UP000293547">
    <property type="component" value="Unassembled WGS sequence"/>
</dbReference>
<protein>
    <submittedName>
        <fullName evidence="1">Uncharacterized protein</fullName>
    </submittedName>
</protein>
<comment type="caution">
    <text evidence="1">The sequence shown here is derived from an EMBL/GenBank/DDBJ whole genome shotgun (WGS) entry which is preliminary data.</text>
</comment>
<accession>A0ACB6FHI6</accession>